<proteinExistence type="inferred from homology"/>
<dbReference type="GO" id="GO:0004105">
    <property type="term" value="F:choline-phosphate cytidylyltransferase activity"/>
    <property type="evidence" value="ECO:0007669"/>
    <property type="project" value="UniProtKB-EC"/>
</dbReference>
<organism evidence="13 14">
    <name type="scientific">Cherax quadricarinatus</name>
    <name type="common">Australian red claw crayfish</name>
    <dbReference type="NCBI Taxonomy" id="27406"/>
    <lineage>
        <taxon>Eukaryota</taxon>
        <taxon>Metazoa</taxon>
        <taxon>Ecdysozoa</taxon>
        <taxon>Arthropoda</taxon>
        <taxon>Crustacea</taxon>
        <taxon>Multicrustacea</taxon>
        <taxon>Malacostraca</taxon>
        <taxon>Eumalacostraca</taxon>
        <taxon>Eucarida</taxon>
        <taxon>Decapoda</taxon>
        <taxon>Pleocyemata</taxon>
        <taxon>Astacidea</taxon>
        <taxon>Parastacoidea</taxon>
        <taxon>Parastacidae</taxon>
        <taxon>Cherax</taxon>
    </lineage>
</organism>
<keyword evidence="4" id="KW-0808">Transferase</keyword>
<feature type="region of interest" description="Disordered" evidence="11">
    <location>
        <begin position="43"/>
        <end position="78"/>
    </location>
</feature>
<dbReference type="InterPro" id="IPR041723">
    <property type="entry name" value="CCT"/>
</dbReference>
<dbReference type="InterPro" id="IPR045049">
    <property type="entry name" value="Pcy1-like"/>
</dbReference>
<evidence type="ECO:0000256" key="8">
    <source>
        <dbReference type="ARBA" id="ARBA00023264"/>
    </source>
</evidence>
<comment type="caution">
    <text evidence="13">The sequence shown here is derived from an EMBL/GenBank/DDBJ whole genome shotgun (WGS) entry which is preliminary data.</text>
</comment>
<dbReference type="Gene3D" id="3.40.50.620">
    <property type="entry name" value="HUPs"/>
    <property type="match status" value="1"/>
</dbReference>
<feature type="compositionally biased region" description="Polar residues" evidence="11">
    <location>
        <begin position="59"/>
        <end position="71"/>
    </location>
</feature>
<evidence type="ECO:0000259" key="12">
    <source>
        <dbReference type="Pfam" id="PF01467"/>
    </source>
</evidence>
<dbReference type="Proteomes" id="UP001445076">
    <property type="component" value="Unassembled WGS sequence"/>
</dbReference>
<keyword evidence="8" id="KW-1208">Phospholipid metabolism</keyword>
<evidence type="ECO:0000313" key="13">
    <source>
        <dbReference type="EMBL" id="KAK8750284.1"/>
    </source>
</evidence>
<feature type="region of interest" description="Disordered" evidence="11">
    <location>
        <begin position="363"/>
        <end position="419"/>
    </location>
</feature>
<accession>A0AAW0YJB4</accession>
<feature type="domain" description="Cytidyltransferase-like" evidence="12">
    <location>
        <begin position="141"/>
        <end position="268"/>
    </location>
</feature>
<dbReference type="AlphaFoldDB" id="A0AAW0YJB4"/>
<dbReference type="SUPFAM" id="SSF52374">
    <property type="entry name" value="Nucleotidylyl transferase"/>
    <property type="match status" value="1"/>
</dbReference>
<evidence type="ECO:0000313" key="14">
    <source>
        <dbReference type="Proteomes" id="UP001445076"/>
    </source>
</evidence>
<evidence type="ECO:0000256" key="5">
    <source>
        <dbReference type="ARBA" id="ARBA00022695"/>
    </source>
</evidence>
<dbReference type="GO" id="GO:0031210">
    <property type="term" value="F:phosphatidylcholine binding"/>
    <property type="evidence" value="ECO:0007669"/>
    <property type="project" value="TreeGrafter"/>
</dbReference>
<dbReference type="EMBL" id="JARKIK010000007">
    <property type="protein sequence ID" value="KAK8750284.1"/>
    <property type="molecule type" value="Genomic_DNA"/>
</dbReference>
<keyword evidence="5" id="KW-0548">Nucleotidyltransferase</keyword>
<evidence type="ECO:0000256" key="10">
    <source>
        <dbReference type="ARBA" id="ARBA00026101"/>
    </source>
</evidence>
<comment type="pathway">
    <text evidence="9">Phospholipid metabolism; phosphatidylcholine biosynthesis; phosphatidylcholine from phosphocholine: step 1/2.</text>
</comment>
<dbReference type="EC" id="2.7.7.15" evidence="10"/>
<gene>
    <name evidence="13" type="ORF">OTU49_014763</name>
</gene>
<dbReference type="FunFam" id="3.40.50.620:FF:000016">
    <property type="entry name" value="Putative choline-phosphate cytidylyltransferase B"/>
    <property type="match status" value="1"/>
</dbReference>
<evidence type="ECO:0000256" key="7">
    <source>
        <dbReference type="ARBA" id="ARBA00023209"/>
    </source>
</evidence>
<sequence length="419" mass="47277">MASATSLLRTAGVNQYEMSGLSRKRSHAETLVSTVDDKKDYNLAPFTPLKKPTKGGKNPSGSMKRSHQQAFSAPPRPGAWKKLDITPESLAKLEKDMTICKPAPFSDDEEAVRDRNACNYTQKITLEMARAGTSPRAIRVYADGIYDLFHQGHARQLMQAKNLFSNVYLIVGVNSDAMTHQRKGRTVMTEDERYEAVRHCRYVDEVLPDAPWSLDDEFLEKNKIDFVAHDDIPYTTGSETDVYAHIKARGMFVSTERTEGVSTSDVVSRIVKDYDVYVRRNLARGYSAKDLNVSYINEKKYRLQNKLDDLKKKGKEMIEDIEGKRTDLISKWEEKSREFIDTFLMLFGRDGRLTQYLTEKKDSVMSALSPPSSPKAISHSSEECNSPPAKTSKFDFSSRPGASLVDDDYSDDDLEPGGM</sequence>
<name>A0AAW0YJB4_CHEQU</name>
<dbReference type="Pfam" id="PF01467">
    <property type="entry name" value="CTP_transf_like"/>
    <property type="match status" value="1"/>
</dbReference>
<keyword evidence="14" id="KW-1185">Reference proteome</keyword>
<dbReference type="PANTHER" id="PTHR10739:SF13">
    <property type="entry name" value="CHOLINE-PHOSPHATE CYTIDYLYLTRANSFERASE"/>
    <property type="match status" value="1"/>
</dbReference>
<keyword evidence="3" id="KW-0444">Lipid biosynthesis</keyword>
<comment type="pathway">
    <text evidence="1">Lipid metabolism.</text>
</comment>
<evidence type="ECO:0000256" key="1">
    <source>
        <dbReference type="ARBA" id="ARBA00005189"/>
    </source>
</evidence>
<keyword evidence="6" id="KW-0443">Lipid metabolism</keyword>
<evidence type="ECO:0000256" key="2">
    <source>
        <dbReference type="ARBA" id="ARBA00010101"/>
    </source>
</evidence>
<comment type="similarity">
    <text evidence="2">Belongs to the cytidylyltransferase family.</text>
</comment>
<evidence type="ECO:0000256" key="3">
    <source>
        <dbReference type="ARBA" id="ARBA00022516"/>
    </source>
</evidence>
<reference evidence="13 14" key="1">
    <citation type="journal article" date="2024" name="BMC Genomics">
        <title>Genome assembly of redclaw crayfish (Cherax quadricarinatus) provides insights into its immune adaptation and hypoxia tolerance.</title>
        <authorList>
            <person name="Liu Z."/>
            <person name="Zheng J."/>
            <person name="Li H."/>
            <person name="Fang K."/>
            <person name="Wang S."/>
            <person name="He J."/>
            <person name="Zhou D."/>
            <person name="Weng S."/>
            <person name="Chi M."/>
            <person name="Gu Z."/>
            <person name="He J."/>
            <person name="Li F."/>
            <person name="Wang M."/>
        </authorList>
    </citation>
    <scope>NUCLEOTIDE SEQUENCE [LARGE SCALE GENOMIC DNA]</scope>
    <source>
        <strain evidence="13">ZL_2023a</strain>
    </source>
</reference>
<dbReference type="CDD" id="cd02174">
    <property type="entry name" value="CCT"/>
    <property type="match status" value="1"/>
</dbReference>
<dbReference type="InterPro" id="IPR004821">
    <property type="entry name" value="Cyt_trans-like"/>
</dbReference>
<feature type="compositionally biased region" description="Acidic residues" evidence="11">
    <location>
        <begin position="405"/>
        <end position="419"/>
    </location>
</feature>
<reference evidence="13" key="2">
    <citation type="submission" date="2024-01" db="EMBL/GenBank/DDBJ databases">
        <authorList>
            <person name="He J."/>
            <person name="Wang M."/>
            <person name="Zheng J."/>
            <person name="Liu Z."/>
        </authorList>
    </citation>
    <scope>NUCLEOTIDE SEQUENCE</scope>
    <source>
        <strain evidence="13">ZL_2023a</strain>
        <tissue evidence="13">Muscle</tissue>
    </source>
</reference>
<dbReference type="NCBIfam" id="TIGR00125">
    <property type="entry name" value="cyt_tran_rel"/>
    <property type="match status" value="1"/>
</dbReference>
<dbReference type="PANTHER" id="PTHR10739">
    <property type="entry name" value="CYTIDYLYLTRANSFERASE"/>
    <property type="match status" value="1"/>
</dbReference>
<evidence type="ECO:0000256" key="4">
    <source>
        <dbReference type="ARBA" id="ARBA00022679"/>
    </source>
</evidence>
<keyword evidence="7" id="KW-0594">Phospholipid biosynthesis</keyword>
<evidence type="ECO:0000256" key="11">
    <source>
        <dbReference type="SAM" id="MobiDB-lite"/>
    </source>
</evidence>
<dbReference type="EMBL" id="JARKIK010000007">
    <property type="protein sequence ID" value="KAK8750285.1"/>
    <property type="molecule type" value="Genomic_DNA"/>
</dbReference>
<evidence type="ECO:0000256" key="6">
    <source>
        <dbReference type="ARBA" id="ARBA00023098"/>
    </source>
</evidence>
<evidence type="ECO:0000256" key="9">
    <source>
        <dbReference type="ARBA" id="ARBA00025706"/>
    </source>
</evidence>
<protein>
    <recommendedName>
        <fullName evidence="10">choline-phosphate cytidylyltransferase</fullName>
        <ecNumber evidence="10">2.7.7.15</ecNumber>
    </recommendedName>
</protein>
<dbReference type="InterPro" id="IPR014729">
    <property type="entry name" value="Rossmann-like_a/b/a_fold"/>
</dbReference>